<dbReference type="RefSeq" id="WP_155040835.1">
    <property type="nucleotide sequence ID" value="NZ_WMIG01000011.1"/>
</dbReference>
<dbReference type="EMBL" id="WMIG01000011">
    <property type="protein sequence ID" value="MTH60892.1"/>
    <property type="molecule type" value="Genomic_DNA"/>
</dbReference>
<evidence type="ECO:0000313" key="1">
    <source>
        <dbReference type="EMBL" id="MTH60892.1"/>
    </source>
</evidence>
<dbReference type="GO" id="GO:0008233">
    <property type="term" value="F:peptidase activity"/>
    <property type="evidence" value="ECO:0007669"/>
    <property type="project" value="UniProtKB-KW"/>
</dbReference>
<keyword evidence="2" id="KW-1185">Reference proteome</keyword>
<dbReference type="GO" id="GO:0006508">
    <property type="term" value="P:proteolysis"/>
    <property type="evidence" value="ECO:0007669"/>
    <property type="project" value="UniProtKB-KW"/>
</dbReference>
<name>A0A844HTN7_9RHOB</name>
<dbReference type="Pfam" id="PF20339">
    <property type="entry name" value="DUF6634"/>
    <property type="match status" value="1"/>
</dbReference>
<comment type="caution">
    <text evidence="1">The sequence shown here is derived from an EMBL/GenBank/DDBJ whole genome shotgun (WGS) entry which is preliminary data.</text>
</comment>
<protein>
    <submittedName>
        <fullName evidence="1">ATP-dependent Lon protease</fullName>
    </submittedName>
</protein>
<evidence type="ECO:0000313" key="2">
    <source>
        <dbReference type="Proteomes" id="UP000449846"/>
    </source>
</evidence>
<keyword evidence="1" id="KW-0378">Hydrolase</keyword>
<dbReference type="OrthoDB" id="7870532at2"/>
<sequence length="160" mass="17575">MEFTSEQRIWFDRVLAAVAAAETGPSDADIASAPALDRWRPAISPQGHLILWGTVSGHPILGDNHITTSQLIAINAAAGWARTVSRWYRLAQPLAAFESDLMASMGPRPAEPARMLFELPGFQSIEDLELLPRLLAAYIRRVRELDAMDRASRLAAKQTG</sequence>
<gene>
    <name evidence="1" type="ORF">GL300_16895</name>
</gene>
<proteinExistence type="predicted"/>
<reference evidence="1 2" key="1">
    <citation type="submission" date="2019-11" db="EMBL/GenBank/DDBJ databases">
        <authorList>
            <person name="Dong K."/>
        </authorList>
    </citation>
    <scope>NUCLEOTIDE SEQUENCE [LARGE SCALE GENOMIC DNA]</scope>
    <source>
        <strain evidence="1 2">NBRC 112902</strain>
    </source>
</reference>
<organism evidence="1 2">
    <name type="scientific">Paracoccus litorisediminis</name>
    <dbReference type="NCBI Taxonomy" id="2006130"/>
    <lineage>
        <taxon>Bacteria</taxon>
        <taxon>Pseudomonadati</taxon>
        <taxon>Pseudomonadota</taxon>
        <taxon>Alphaproteobacteria</taxon>
        <taxon>Rhodobacterales</taxon>
        <taxon>Paracoccaceae</taxon>
        <taxon>Paracoccus</taxon>
    </lineage>
</organism>
<dbReference type="AlphaFoldDB" id="A0A844HTN7"/>
<dbReference type="InterPro" id="IPR046574">
    <property type="entry name" value="DUF6634"/>
</dbReference>
<accession>A0A844HTN7</accession>
<dbReference type="Proteomes" id="UP000449846">
    <property type="component" value="Unassembled WGS sequence"/>
</dbReference>
<keyword evidence="1" id="KW-0645">Protease</keyword>